<dbReference type="SUPFAM" id="SSF49464">
    <property type="entry name" value="Carboxypeptidase regulatory domain-like"/>
    <property type="match status" value="1"/>
</dbReference>
<keyword evidence="3" id="KW-1134">Transmembrane beta strand</keyword>
<feature type="region of interest" description="Disordered" evidence="8">
    <location>
        <begin position="754"/>
        <end position="775"/>
    </location>
</feature>
<organism evidence="10 11">
    <name type="scientific">Sphingobacterium anhuiense</name>
    <dbReference type="NCBI Taxonomy" id="493780"/>
    <lineage>
        <taxon>Bacteria</taxon>
        <taxon>Pseudomonadati</taxon>
        <taxon>Bacteroidota</taxon>
        <taxon>Sphingobacteriia</taxon>
        <taxon>Sphingobacteriales</taxon>
        <taxon>Sphingobacteriaceae</taxon>
        <taxon>Sphingobacterium</taxon>
    </lineage>
</organism>
<evidence type="ECO:0000256" key="3">
    <source>
        <dbReference type="ARBA" id="ARBA00022452"/>
    </source>
</evidence>
<evidence type="ECO:0000313" key="11">
    <source>
        <dbReference type="Proteomes" id="UP001597509"/>
    </source>
</evidence>
<evidence type="ECO:0000256" key="1">
    <source>
        <dbReference type="ARBA" id="ARBA00004571"/>
    </source>
</evidence>
<keyword evidence="2" id="KW-0813">Transport</keyword>
<dbReference type="PANTHER" id="PTHR30069:SF29">
    <property type="entry name" value="HEMOGLOBIN AND HEMOGLOBIN-HAPTOGLOBIN-BINDING PROTEIN 1-RELATED"/>
    <property type="match status" value="1"/>
</dbReference>
<dbReference type="InterPro" id="IPR008969">
    <property type="entry name" value="CarboxyPept-like_regulatory"/>
</dbReference>
<keyword evidence="11" id="KW-1185">Reference proteome</keyword>
<evidence type="ECO:0000256" key="4">
    <source>
        <dbReference type="ARBA" id="ARBA00022692"/>
    </source>
</evidence>
<protein>
    <submittedName>
        <fullName evidence="10">TonB-dependent receptor domain-containing protein</fullName>
    </submittedName>
</protein>
<evidence type="ECO:0000256" key="5">
    <source>
        <dbReference type="ARBA" id="ARBA00022729"/>
    </source>
</evidence>
<dbReference type="Gene3D" id="2.40.170.20">
    <property type="entry name" value="TonB-dependent receptor, beta-barrel domain"/>
    <property type="match status" value="1"/>
</dbReference>
<dbReference type="RefSeq" id="WP_380922737.1">
    <property type="nucleotide sequence ID" value="NZ_JBHUPE010000007.1"/>
</dbReference>
<comment type="caution">
    <text evidence="10">The sequence shown here is derived from an EMBL/GenBank/DDBJ whole genome shotgun (WGS) entry which is preliminary data.</text>
</comment>
<comment type="subcellular location">
    <subcellularLocation>
        <location evidence="1">Cell outer membrane</location>
        <topology evidence="1">Multi-pass membrane protein</topology>
    </subcellularLocation>
</comment>
<accession>A0ABW5YZG6</accession>
<dbReference type="InterPro" id="IPR036942">
    <property type="entry name" value="Beta-barrel_TonB_sf"/>
</dbReference>
<evidence type="ECO:0000256" key="6">
    <source>
        <dbReference type="ARBA" id="ARBA00023136"/>
    </source>
</evidence>
<feature type="domain" description="Outer membrane protein beta-barrel" evidence="9">
    <location>
        <begin position="369"/>
        <end position="749"/>
    </location>
</feature>
<keyword evidence="10" id="KW-0675">Receptor</keyword>
<dbReference type="Proteomes" id="UP001597509">
    <property type="component" value="Unassembled WGS sequence"/>
</dbReference>
<gene>
    <name evidence="10" type="ORF">ACFS6I_18155</name>
</gene>
<dbReference type="SUPFAM" id="SSF56935">
    <property type="entry name" value="Porins"/>
    <property type="match status" value="1"/>
</dbReference>
<reference evidence="11" key="1">
    <citation type="journal article" date="2019" name="Int. J. Syst. Evol. Microbiol.">
        <title>The Global Catalogue of Microorganisms (GCM) 10K type strain sequencing project: providing services to taxonomists for standard genome sequencing and annotation.</title>
        <authorList>
            <consortium name="The Broad Institute Genomics Platform"/>
            <consortium name="The Broad Institute Genome Sequencing Center for Infectious Disease"/>
            <person name="Wu L."/>
            <person name="Ma J."/>
        </authorList>
    </citation>
    <scope>NUCLEOTIDE SEQUENCE [LARGE SCALE GENOMIC DNA]</scope>
    <source>
        <strain evidence="11">KCTC 22209</strain>
    </source>
</reference>
<proteinExistence type="predicted"/>
<evidence type="ECO:0000256" key="7">
    <source>
        <dbReference type="ARBA" id="ARBA00023237"/>
    </source>
</evidence>
<sequence length="775" mass="89482">MKIRLLLALIFSIHSFEIFSQHYNIFKGIILSDKNIPLNGAIIELSPEIKTTTNKDGSFYINNNNKYSNKTIKISYIGYIDSLINISKLTKTDSILDIGIIRLKYKQIYIDTVSVERNSITFKREAGKITMNLNDAITLPGQSVMDLFRITPFINIDIKENIKIIGKSGLQLMINGNLEKMSSSEVQNFIKTLSVEDIKKIEFITSPSSKFDAEGNAGIINIIFKEKIKGHKTSFRSNYTQGKTSSYTLNGSFNYDNNNFSYYLLPYYMNNKSIDYTKEKRSHNNLTVLDDLEQLVDPKVYSLKTGLRYTKNLSTFHASLNGSYFDERINQNNSSLTKNYSLNGLNVSKNFFSSLSGTIHYTLDIDSIKKENLKLSINKSKFSDNPTSYNSYIYKFPLYEINENKTIKTPYAIHVTSFNINYSKLLLSKIEFETGIKANFMKSNSETTIIKPDDYSNNIFNFTENIGAAYFSFNTNITPKLDIQAGIRSELTSINNIFNDSLYLNIFPNINTNYLFNDKLSMYFSYGKRINRPNYNNLNPYVFEITPNYFLKGNPLLKPEISDNYEVGVSFKSKFNITYYNSFTNDFILDFPIIQDSATVIFKKNSGTQQTQTLSFIAPIKINRFLTTNLYLGLSYSSYNLRENNINSDNKNYNFNINNLVKISNNLNTNFSFSYNSPTNNGIYSTSKYYWCYFSTNYSFGKDKAFKTSISLDDVFRTFKQEINSNYMQQEITTNYYRDSRRFGISLSYTIKKGKQKTTQRMKEPNEEEQLRSSK</sequence>
<keyword evidence="5" id="KW-0732">Signal</keyword>
<keyword evidence="7" id="KW-0998">Cell outer membrane</keyword>
<dbReference type="EMBL" id="JBHUPE010000007">
    <property type="protein sequence ID" value="MFD2905857.1"/>
    <property type="molecule type" value="Genomic_DNA"/>
</dbReference>
<name>A0ABW5YZG6_9SPHI</name>
<evidence type="ECO:0000256" key="8">
    <source>
        <dbReference type="SAM" id="MobiDB-lite"/>
    </source>
</evidence>
<dbReference type="PANTHER" id="PTHR30069">
    <property type="entry name" value="TONB-DEPENDENT OUTER MEMBRANE RECEPTOR"/>
    <property type="match status" value="1"/>
</dbReference>
<evidence type="ECO:0000256" key="2">
    <source>
        <dbReference type="ARBA" id="ARBA00022448"/>
    </source>
</evidence>
<dbReference type="Pfam" id="PF14905">
    <property type="entry name" value="OMP_b-brl_3"/>
    <property type="match status" value="1"/>
</dbReference>
<keyword evidence="6" id="KW-0472">Membrane</keyword>
<dbReference type="InterPro" id="IPR039426">
    <property type="entry name" value="TonB-dep_rcpt-like"/>
</dbReference>
<dbReference type="InterPro" id="IPR041700">
    <property type="entry name" value="OMP_b-brl_3"/>
</dbReference>
<feature type="compositionally biased region" description="Basic and acidic residues" evidence="8">
    <location>
        <begin position="761"/>
        <end position="775"/>
    </location>
</feature>
<evidence type="ECO:0000313" key="10">
    <source>
        <dbReference type="EMBL" id="MFD2905857.1"/>
    </source>
</evidence>
<keyword evidence="4" id="KW-0812">Transmembrane</keyword>
<evidence type="ECO:0000259" key="9">
    <source>
        <dbReference type="Pfam" id="PF14905"/>
    </source>
</evidence>